<name>A0AAV7HL12_COTGL</name>
<accession>A0AAV7HL12</accession>
<dbReference type="EMBL" id="JAHXZJ010002609">
    <property type="protein sequence ID" value="KAH0540526.1"/>
    <property type="molecule type" value="Genomic_DNA"/>
</dbReference>
<evidence type="ECO:0000313" key="2">
    <source>
        <dbReference type="Proteomes" id="UP000826195"/>
    </source>
</evidence>
<dbReference type="Proteomes" id="UP000826195">
    <property type="component" value="Unassembled WGS sequence"/>
</dbReference>
<gene>
    <name evidence="1" type="ORF">KQX54_018015</name>
</gene>
<dbReference type="AlphaFoldDB" id="A0AAV7HL12"/>
<evidence type="ECO:0000313" key="1">
    <source>
        <dbReference type="EMBL" id="KAH0540526.1"/>
    </source>
</evidence>
<reference evidence="1 2" key="1">
    <citation type="journal article" date="2021" name="J. Hered.">
        <title>A chromosome-level genome assembly of the parasitoid wasp, Cotesia glomerata (Hymenoptera: Braconidae).</title>
        <authorList>
            <person name="Pinto B.J."/>
            <person name="Weis J.J."/>
            <person name="Gamble T."/>
            <person name="Ode P.J."/>
            <person name="Paul R."/>
            <person name="Zaspel J.M."/>
        </authorList>
    </citation>
    <scope>NUCLEOTIDE SEQUENCE [LARGE SCALE GENOMIC DNA]</scope>
    <source>
        <strain evidence="1">CgM1</strain>
    </source>
</reference>
<comment type="caution">
    <text evidence="1">The sequence shown here is derived from an EMBL/GenBank/DDBJ whole genome shotgun (WGS) entry which is preliminary data.</text>
</comment>
<protein>
    <submittedName>
        <fullName evidence="1">Uncharacterized protein</fullName>
    </submittedName>
</protein>
<keyword evidence="2" id="KW-1185">Reference proteome</keyword>
<organism evidence="1 2">
    <name type="scientific">Cotesia glomerata</name>
    <name type="common">Lepidopteran parasitic wasp</name>
    <name type="synonym">Apanteles glomeratus</name>
    <dbReference type="NCBI Taxonomy" id="32391"/>
    <lineage>
        <taxon>Eukaryota</taxon>
        <taxon>Metazoa</taxon>
        <taxon>Ecdysozoa</taxon>
        <taxon>Arthropoda</taxon>
        <taxon>Hexapoda</taxon>
        <taxon>Insecta</taxon>
        <taxon>Pterygota</taxon>
        <taxon>Neoptera</taxon>
        <taxon>Endopterygota</taxon>
        <taxon>Hymenoptera</taxon>
        <taxon>Apocrita</taxon>
        <taxon>Ichneumonoidea</taxon>
        <taxon>Braconidae</taxon>
        <taxon>Microgastrinae</taxon>
        <taxon>Cotesia</taxon>
    </lineage>
</organism>
<sequence>MEILGIKSALEIEVAEATKGLTIAIIFFNKVSTRSVYPHKLWKSSEVVEDRRKTELGYYNYYSAHGSPNLTDPDLSSWGSLHLLKGKLNPSVAVS</sequence>
<proteinExistence type="predicted"/>